<feature type="domain" description="HTH lysR-type" evidence="5">
    <location>
        <begin position="1"/>
        <end position="58"/>
    </location>
</feature>
<dbReference type="InterPro" id="IPR000847">
    <property type="entry name" value="LysR_HTH_N"/>
</dbReference>
<proteinExistence type="inferred from homology"/>
<dbReference type="PROSITE" id="PS50931">
    <property type="entry name" value="HTH_LYSR"/>
    <property type="match status" value="1"/>
</dbReference>
<dbReference type="Proteomes" id="UP000288024">
    <property type="component" value="Unassembled WGS sequence"/>
</dbReference>
<organism evidence="6 7">
    <name type="scientific">Niallia taxi</name>
    <dbReference type="NCBI Taxonomy" id="2499688"/>
    <lineage>
        <taxon>Bacteria</taxon>
        <taxon>Bacillati</taxon>
        <taxon>Bacillota</taxon>
        <taxon>Bacilli</taxon>
        <taxon>Bacillales</taxon>
        <taxon>Bacillaceae</taxon>
        <taxon>Niallia</taxon>
    </lineage>
</organism>
<protein>
    <submittedName>
        <fullName evidence="6">LysR family transcriptional regulator</fullName>
    </submittedName>
</protein>
<evidence type="ECO:0000256" key="3">
    <source>
        <dbReference type="ARBA" id="ARBA00023125"/>
    </source>
</evidence>
<keyword evidence="2" id="KW-0805">Transcription regulation</keyword>
<evidence type="ECO:0000259" key="5">
    <source>
        <dbReference type="PROSITE" id="PS50931"/>
    </source>
</evidence>
<dbReference type="InterPro" id="IPR036388">
    <property type="entry name" value="WH-like_DNA-bd_sf"/>
</dbReference>
<accession>A0A3S2TU77</accession>
<dbReference type="Gene3D" id="3.40.190.290">
    <property type="match status" value="1"/>
</dbReference>
<dbReference type="Pfam" id="PF03466">
    <property type="entry name" value="LysR_substrate"/>
    <property type="match status" value="1"/>
</dbReference>
<keyword evidence="7" id="KW-1185">Reference proteome</keyword>
<keyword evidence="3" id="KW-0238">DNA-binding</keyword>
<dbReference type="Gene3D" id="1.10.10.10">
    <property type="entry name" value="Winged helix-like DNA-binding domain superfamily/Winged helix DNA-binding domain"/>
    <property type="match status" value="1"/>
</dbReference>
<dbReference type="PANTHER" id="PTHR30126:SF78">
    <property type="entry name" value="HTH LYSR-TYPE DOMAIN-CONTAINING PROTEIN"/>
    <property type="match status" value="1"/>
</dbReference>
<evidence type="ECO:0000256" key="2">
    <source>
        <dbReference type="ARBA" id="ARBA00023015"/>
    </source>
</evidence>
<name>A0A3S2TU77_9BACI</name>
<sequence>MDKRDWQILQKLYKEKNITKVAESLFMSQPALTKRIQQIEAEYKVTIVHRSKKGIQFTPQGEYLVNYADEMIKRDIEVQDHLANMDDEISGTLRLGVSSFITRKIPPVLKEFKSRHPKVNFSLTSKWSSQIFNQVYNHEIHIGFVRGDYKWIGGKRLLLEENLSLVSHSKVELEDLPTLPRIDYICDVKLQDMIDTWWSENFSVPPKVGIKVDKTDTCREMVAHDLGYAIMPSLVIKNTGNLYQLPLNDKHNNPITRHTWMFYNQDDYNLKLVKTFIEFMDEINFQDMISKQA</sequence>
<dbReference type="GO" id="GO:0003700">
    <property type="term" value="F:DNA-binding transcription factor activity"/>
    <property type="evidence" value="ECO:0007669"/>
    <property type="project" value="InterPro"/>
</dbReference>
<dbReference type="AlphaFoldDB" id="A0A3S2TU77"/>
<dbReference type="GO" id="GO:0000976">
    <property type="term" value="F:transcription cis-regulatory region binding"/>
    <property type="evidence" value="ECO:0007669"/>
    <property type="project" value="TreeGrafter"/>
</dbReference>
<reference evidence="6 7" key="1">
    <citation type="submission" date="2019-01" db="EMBL/GenBank/DDBJ databases">
        <title>Bacillus sp. M5HDSG1-1, whole genome shotgun sequence.</title>
        <authorList>
            <person name="Tuo L."/>
        </authorList>
    </citation>
    <scope>NUCLEOTIDE SEQUENCE [LARGE SCALE GENOMIC DNA]</scope>
    <source>
        <strain evidence="6 7">M5HDSG1-1</strain>
    </source>
</reference>
<evidence type="ECO:0000256" key="1">
    <source>
        <dbReference type="ARBA" id="ARBA00009437"/>
    </source>
</evidence>
<dbReference type="EMBL" id="RZTZ01000004">
    <property type="protein sequence ID" value="RVT62693.1"/>
    <property type="molecule type" value="Genomic_DNA"/>
</dbReference>
<gene>
    <name evidence="6" type="ORF">EM808_13085</name>
</gene>
<dbReference type="InterPro" id="IPR005119">
    <property type="entry name" value="LysR_subst-bd"/>
</dbReference>
<dbReference type="RefSeq" id="WP_127738644.1">
    <property type="nucleotide sequence ID" value="NZ_RZTZ01000004.1"/>
</dbReference>
<evidence type="ECO:0000313" key="6">
    <source>
        <dbReference type="EMBL" id="RVT62693.1"/>
    </source>
</evidence>
<dbReference type="SUPFAM" id="SSF53850">
    <property type="entry name" value="Periplasmic binding protein-like II"/>
    <property type="match status" value="1"/>
</dbReference>
<comment type="caution">
    <text evidence="6">The sequence shown here is derived from an EMBL/GenBank/DDBJ whole genome shotgun (WGS) entry which is preliminary data.</text>
</comment>
<dbReference type="CDD" id="cd05466">
    <property type="entry name" value="PBP2_LTTR_substrate"/>
    <property type="match status" value="1"/>
</dbReference>
<dbReference type="Pfam" id="PF00126">
    <property type="entry name" value="HTH_1"/>
    <property type="match status" value="1"/>
</dbReference>
<dbReference type="PANTHER" id="PTHR30126">
    <property type="entry name" value="HTH-TYPE TRANSCRIPTIONAL REGULATOR"/>
    <property type="match status" value="1"/>
</dbReference>
<evidence type="ECO:0000313" key="7">
    <source>
        <dbReference type="Proteomes" id="UP000288024"/>
    </source>
</evidence>
<keyword evidence="4" id="KW-0804">Transcription</keyword>
<dbReference type="InterPro" id="IPR036390">
    <property type="entry name" value="WH_DNA-bd_sf"/>
</dbReference>
<dbReference type="SUPFAM" id="SSF46785">
    <property type="entry name" value="Winged helix' DNA-binding domain"/>
    <property type="match status" value="1"/>
</dbReference>
<evidence type="ECO:0000256" key="4">
    <source>
        <dbReference type="ARBA" id="ARBA00023163"/>
    </source>
</evidence>
<comment type="similarity">
    <text evidence="1">Belongs to the LysR transcriptional regulatory family.</text>
</comment>